<evidence type="ECO:0000313" key="1">
    <source>
        <dbReference type="EMBL" id="OUA12099.1"/>
    </source>
</evidence>
<evidence type="ECO:0000313" key="2">
    <source>
        <dbReference type="Proteomes" id="UP000195030"/>
    </source>
</evidence>
<reference evidence="1 2" key="1">
    <citation type="submission" date="2016-10" db="EMBL/GenBank/DDBJ databases">
        <title>Comparative genomics of Bacillus thuringiensis reveals a path to pathogens against multiple invertebrate hosts.</title>
        <authorList>
            <person name="Zheng J."/>
            <person name="Gao Q."/>
            <person name="Liu H."/>
            <person name="Peng D."/>
            <person name="Ruan L."/>
            <person name="Sun M."/>
        </authorList>
    </citation>
    <scope>NUCLEOTIDE SEQUENCE [LARGE SCALE GENOMIC DNA]</scope>
    <source>
        <strain evidence="1">CTC</strain>
    </source>
</reference>
<protein>
    <submittedName>
        <fullName evidence="1">Cytoplasmic protein</fullName>
    </submittedName>
</protein>
<dbReference type="AlphaFoldDB" id="A0A243GU27"/>
<dbReference type="PANTHER" id="PTHR40056">
    <property type="entry name" value="HYPOTHETICAL CYTOSOLIC PROTEIN"/>
    <property type="match status" value="1"/>
</dbReference>
<dbReference type="InterPro" id="IPR014975">
    <property type="entry name" value="DUF1836"/>
</dbReference>
<name>A0A243GU27_BACTF</name>
<gene>
    <name evidence="1" type="ORF">BK772_03175</name>
</gene>
<accession>A0A243GU27</accession>
<dbReference type="Proteomes" id="UP000195030">
    <property type="component" value="Unassembled WGS sequence"/>
</dbReference>
<dbReference type="Pfam" id="PF08876">
    <property type="entry name" value="DUF1836"/>
    <property type="match status" value="1"/>
</dbReference>
<organism evidence="1 2">
    <name type="scientific">Bacillus thuringiensis subsp. finitimus</name>
    <dbReference type="NCBI Taxonomy" id="29337"/>
    <lineage>
        <taxon>Bacteria</taxon>
        <taxon>Bacillati</taxon>
        <taxon>Bacillota</taxon>
        <taxon>Bacilli</taxon>
        <taxon>Bacillales</taxon>
        <taxon>Bacillaceae</taxon>
        <taxon>Bacillus</taxon>
        <taxon>Bacillus cereus group</taxon>
    </lineage>
</organism>
<proteinExistence type="predicted"/>
<dbReference type="PANTHER" id="PTHR40056:SF1">
    <property type="entry name" value="DUF1836 DOMAIN-CONTAINING PROTEIN"/>
    <property type="match status" value="1"/>
</dbReference>
<dbReference type="EMBL" id="NFEL01000019">
    <property type="protein sequence ID" value="OUA12099.1"/>
    <property type="molecule type" value="Genomic_DNA"/>
</dbReference>
<comment type="caution">
    <text evidence="1">The sequence shown here is derived from an EMBL/GenBank/DDBJ whole genome shotgun (WGS) entry which is preliminary data.</text>
</comment>
<dbReference type="RefSeq" id="WP_060633054.1">
    <property type="nucleotide sequence ID" value="NZ_NFEL01000019.1"/>
</dbReference>
<sequence length="186" mass="21557">MENINKLLETLHLEKNITLEDIPNVDLYVDQVVQLFENTYTDTTRTDDEKVLTKTMINNYAKGKLFIPIKNKKYSKEHMILISLIYQLKGALSINDIKSSLEHINESLLSDDSFELNTLYKDYLTLTENNVESFKQDVNNRVSEVSEISSLEDPKLEKFLLLNSLVNMSNMYRRLAEKLVDDLKGS</sequence>